<sequence length="192" mass="20182">MRTVLALGLLVILGLSSRPGQAQSGQNADDISVGQQLIQQDAGSIVEPSSATNKASLLQNGTLNQSSIDQRMLGVGQGNTALITQNGASNVAYILQAGAQNRTSVSQVGANNVALSEITGSNTESDIVQRGNGNRVEQRLSVDDRRYTVEQMGTNNTLLQRESGTTAPGYEVTMKGNGIRIVIEQGRVATMP</sequence>
<evidence type="ECO:0000256" key="1">
    <source>
        <dbReference type="ARBA" id="ARBA00009766"/>
    </source>
</evidence>
<name>A0A4Z0Q3Y2_9BACT</name>
<feature type="signal peptide" evidence="3">
    <location>
        <begin position="1"/>
        <end position="22"/>
    </location>
</feature>
<dbReference type="EMBL" id="SRLC01000001">
    <property type="protein sequence ID" value="TGE23823.1"/>
    <property type="molecule type" value="Genomic_DNA"/>
</dbReference>
<protein>
    <recommendedName>
        <fullName evidence="6">Curlin</fullName>
    </recommendedName>
</protein>
<dbReference type="InterPro" id="IPR009742">
    <property type="entry name" value="Curlin_rpt"/>
</dbReference>
<organism evidence="4 5">
    <name type="scientific">Hymenobacter aquaticus</name>
    <dbReference type="NCBI Taxonomy" id="1867101"/>
    <lineage>
        <taxon>Bacteria</taxon>
        <taxon>Pseudomonadati</taxon>
        <taxon>Bacteroidota</taxon>
        <taxon>Cytophagia</taxon>
        <taxon>Cytophagales</taxon>
        <taxon>Hymenobacteraceae</taxon>
        <taxon>Hymenobacter</taxon>
    </lineage>
</organism>
<accession>A0A4Z0Q3Y2</accession>
<evidence type="ECO:0008006" key="6">
    <source>
        <dbReference type="Google" id="ProtNLM"/>
    </source>
</evidence>
<dbReference type="Proteomes" id="UP000297549">
    <property type="component" value="Unassembled WGS sequence"/>
</dbReference>
<comment type="caution">
    <text evidence="4">The sequence shown here is derived from an EMBL/GenBank/DDBJ whole genome shotgun (WGS) entry which is preliminary data.</text>
</comment>
<proteinExistence type="inferred from homology"/>
<keyword evidence="5" id="KW-1185">Reference proteome</keyword>
<evidence type="ECO:0000256" key="2">
    <source>
        <dbReference type="ARBA" id="ARBA00022729"/>
    </source>
</evidence>
<dbReference type="OrthoDB" id="1117485at2"/>
<gene>
    <name evidence="4" type="ORF">E5K00_00995</name>
</gene>
<keyword evidence="2 3" id="KW-0732">Signal</keyword>
<dbReference type="GO" id="GO:0009289">
    <property type="term" value="C:pilus"/>
    <property type="evidence" value="ECO:0007669"/>
    <property type="project" value="InterPro"/>
</dbReference>
<evidence type="ECO:0000313" key="4">
    <source>
        <dbReference type="EMBL" id="TGE23823.1"/>
    </source>
</evidence>
<evidence type="ECO:0000256" key="3">
    <source>
        <dbReference type="SAM" id="SignalP"/>
    </source>
</evidence>
<dbReference type="GO" id="GO:0007155">
    <property type="term" value="P:cell adhesion"/>
    <property type="evidence" value="ECO:0007669"/>
    <property type="project" value="InterPro"/>
</dbReference>
<dbReference type="AlphaFoldDB" id="A0A4Z0Q3Y2"/>
<comment type="similarity">
    <text evidence="1">Belongs to the CsgA/CsgB family.</text>
</comment>
<feature type="chain" id="PRO_5021398447" description="Curlin" evidence="3">
    <location>
        <begin position="23"/>
        <end position="192"/>
    </location>
</feature>
<dbReference type="RefSeq" id="WP_135460791.1">
    <property type="nucleotide sequence ID" value="NZ_SRLC01000001.1"/>
</dbReference>
<evidence type="ECO:0000313" key="5">
    <source>
        <dbReference type="Proteomes" id="UP000297549"/>
    </source>
</evidence>
<dbReference type="Pfam" id="PF07012">
    <property type="entry name" value="Curlin_rpt"/>
    <property type="match status" value="1"/>
</dbReference>
<reference evidence="4 5" key="1">
    <citation type="submission" date="2019-04" db="EMBL/GenBank/DDBJ databases">
        <authorList>
            <person name="Feng G."/>
            <person name="Zhang J."/>
            <person name="Zhu H."/>
        </authorList>
    </citation>
    <scope>NUCLEOTIDE SEQUENCE [LARGE SCALE GENOMIC DNA]</scope>
    <source>
        <strain evidence="4 5">JCM 31653</strain>
    </source>
</reference>